<comment type="similarity">
    <text evidence="1">Belongs to the class-I aminoacyl-tRNA synthetase family. Glutamate--tRNA ligase type 1 subfamily.</text>
</comment>
<dbReference type="PANTHER" id="PTHR43311">
    <property type="entry name" value="GLUTAMATE--TRNA LIGASE"/>
    <property type="match status" value="1"/>
</dbReference>
<name>A0ABQ6LK88_9RHOB</name>
<evidence type="ECO:0000313" key="11">
    <source>
        <dbReference type="Proteomes" id="UP001239909"/>
    </source>
</evidence>
<sequence>MLHVGNLRTAVLNWMLARKAGGTFILRIDDTDTARSEARFADAIRRDLEWLGLTWDREERQSERFERYAAATETLRAATRVYECFETPLELELKRKTQLAMGKPPVYDRGALMLTNAEREALRETRNPHLRFLLERRPIEWDDLIRGPQSVDGASISDPVLYRADGQLLYTLASVVDDIEMGVTHVVRGADHVTNTGAQIQIFEALGAAPPRFAHHALLTGPQGEALSKRLGTLSLADLREGGVEPAALLAFMARLGSSLPVEVATDPAALVAAFDPGQFGLSPTRFDAEELRLHSAKTLRALPLAAVADRLSAIGVPEARQAAFWEAVGPNLDRFDEAAGWWALCREGPGAADIPAEDIDFVETALALLPPRPWGPESWGAWTEAVKRATGRKGRALFQPLRRALTGRDRGPEMARLMPLLEGPLPASAAGPAGG</sequence>
<dbReference type="EMBL" id="BSYI01000005">
    <property type="protein sequence ID" value="GMG81643.1"/>
    <property type="molecule type" value="Genomic_DNA"/>
</dbReference>
<evidence type="ECO:0000256" key="8">
    <source>
        <dbReference type="RuleBase" id="RU363037"/>
    </source>
</evidence>
<keyword evidence="6 8" id="KW-0648">Protein biosynthesis</keyword>
<organism evidence="10 11">
    <name type="scientific">Paralimibaculum aggregatum</name>
    <dbReference type="NCBI Taxonomy" id="3036245"/>
    <lineage>
        <taxon>Bacteria</taxon>
        <taxon>Pseudomonadati</taxon>
        <taxon>Pseudomonadota</taxon>
        <taxon>Alphaproteobacteria</taxon>
        <taxon>Rhodobacterales</taxon>
        <taxon>Paracoccaceae</taxon>
        <taxon>Paralimibaculum</taxon>
    </lineage>
</organism>
<protein>
    <submittedName>
        <fullName evidence="10">Glutamate--tRNA ligase</fullName>
    </submittedName>
</protein>
<dbReference type="InterPro" id="IPR000924">
    <property type="entry name" value="Glu/Gln-tRNA-synth"/>
</dbReference>
<evidence type="ECO:0000256" key="2">
    <source>
        <dbReference type="ARBA" id="ARBA00022490"/>
    </source>
</evidence>
<evidence type="ECO:0000256" key="7">
    <source>
        <dbReference type="ARBA" id="ARBA00023146"/>
    </source>
</evidence>
<dbReference type="InterPro" id="IPR049940">
    <property type="entry name" value="GluQ/Sye"/>
</dbReference>
<gene>
    <name evidence="10" type="primary">gltX_1</name>
    <name evidence="10" type="ORF">LNKW23_08560</name>
</gene>
<dbReference type="Proteomes" id="UP001239909">
    <property type="component" value="Unassembled WGS sequence"/>
</dbReference>
<dbReference type="InterPro" id="IPR008925">
    <property type="entry name" value="aa_tRNA-synth_I_cd-bd_sf"/>
</dbReference>
<proteinExistence type="inferred from homology"/>
<dbReference type="SUPFAM" id="SSF52374">
    <property type="entry name" value="Nucleotidylyl transferase"/>
    <property type="match status" value="1"/>
</dbReference>
<keyword evidence="3 8" id="KW-0436">Ligase</keyword>
<evidence type="ECO:0000256" key="6">
    <source>
        <dbReference type="ARBA" id="ARBA00022917"/>
    </source>
</evidence>
<evidence type="ECO:0000256" key="5">
    <source>
        <dbReference type="ARBA" id="ARBA00022840"/>
    </source>
</evidence>
<dbReference type="InterPro" id="IPR020751">
    <property type="entry name" value="aa-tRNA-synth_I_codon-bd_sub2"/>
</dbReference>
<evidence type="ECO:0000259" key="9">
    <source>
        <dbReference type="Pfam" id="PF00749"/>
    </source>
</evidence>
<evidence type="ECO:0000256" key="1">
    <source>
        <dbReference type="ARBA" id="ARBA00007894"/>
    </source>
</evidence>
<comment type="caution">
    <text evidence="10">The sequence shown here is derived from an EMBL/GenBank/DDBJ whole genome shotgun (WGS) entry which is preliminary data.</text>
</comment>
<dbReference type="InterPro" id="IPR020058">
    <property type="entry name" value="Glu/Gln-tRNA-synth_Ib_cat-dom"/>
</dbReference>
<dbReference type="Gene3D" id="1.10.10.350">
    <property type="match status" value="1"/>
</dbReference>
<dbReference type="Pfam" id="PF00749">
    <property type="entry name" value="tRNA-synt_1c"/>
    <property type="match status" value="1"/>
</dbReference>
<feature type="domain" description="Glutamyl/glutaminyl-tRNA synthetase class Ib catalytic" evidence="9">
    <location>
        <begin position="2"/>
        <end position="259"/>
    </location>
</feature>
<dbReference type="Gene3D" id="3.40.50.620">
    <property type="entry name" value="HUPs"/>
    <property type="match status" value="1"/>
</dbReference>
<dbReference type="PRINTS" id="PR00987">
    <property type="entry name" value="TRNASYNTHGLU"/>
</dbReference>
<evidence type="ECO:0000256" key="4">
    <source>
        <dbReference type="ARBA" id="ARBA00022741"/>
    </source>
</evidence>
<dbReference type="SUPFAM" id="SSF48163">
    <property type="entry name" value="An anticodon-binding domain of class I aminoacyl-tRNA synthetases"/>
    <property type="match status" value="1"/>
</dbReference>
<dbReference type="InterPro" id="IPR014729">
    <property type="entry name" value="Rossmann-like_a/b/a_fold"/>
</dbReference>
<keyword evidence="4 8" id="KW-0547">Nucleotide-binding</keyword>
<keyword evidence="5 8" id="KW-0067">ATP-binding</keyword>
<keyword evidence="2" id="KW-0963">Cytoplasm</keyword>
<dbReference type="PANTHER" id="PTHR43311:SF2">
    <property type="entry name" value="GLUTAMATE--TRNA LIGASE, MITOCHONDRIAL-RELATED"/>
    <property type="match status" value="1"/>
</dbReference>
<evidence type="ECO:0000313" key="10">
    <source>
        <dbReference type="EMBL" id="GMG81643.1"/>
    </source>
</evidence>
<keyword evidence="11" id="KW-1185">Reference proteome</keyword>
<dbReference type="GO" id="GO:0016874">
    <property type="term" value="F:ligase activity"/>
    <property type="evidence" value="ECO:0007669"/>
    <property type="project" value="UniProtKB-KW"/>
</dbReference>
<accession>A0ABQ6LK88</accession>
<evidence type="ECO:0000256" key="3">
    <source>
        <dbReference type="ARBA" id="ARBA00022598"/>
    </source>
</evidence>
<keyword evidence="7 8" id="KW-0030">Aminoacyl-tRNA synthetase</keyword>
<reference evidence="10 11" key="1">
    <citation type="submission" date="2023-04" db="EMBL/GenBank/DDBJ databases">
        <title>Marinoamorphus aggregata gen. nov., sp. Nov., isolate from tissue of brittle star Ophioplocus japonicus.</title>
        <authorList>
            <person name="Kawano K."/>
            <person name="Sawayama S."/>
            <person name="Nakagawa S."/>
        </authorList>
    </citation>
    <scope>NUCLEOTIDE SEQUENCE [LARGE SCALE GENOMIC DNA]</scope>
    <source>
        <strain evidence="10 11">NKW23</strain>
    </source>
</reference>